<dbReference type="PANTHER" id="PTHR42646">
    <property type="entry name" value="FLAP ENDONUCLEASE XNI"/>
    <property type="match status" value="1"/>
</dbReference>
<evidence type="ECO:0000313" key="2">
    <source>
        <dbReference type="Proteomes" id="UP000203372"/>
    </source>
</evidence>
<reference evidence="1 2" key="1">
    <citation type="submission" date="2015-11" db="EMBL/GenBank/DDBJ databases">
        <title>Bacteriophage PPPL-1 effective to Pseudomonas syringae pathovars.</title>
        <authorList>
            <person name="Yu J.-G."/>
            <person name="Lim J.-A."/>
            <person name="Heu S."/>
            <person name="Oh C.-S."/>
        </authorList>
    </citation>
    <scope>NUCLEOTIDE SEQUENCE [LARGE SCALE GENOMIC DNA]</scope>
</reference>
<dbReference type="PANTHER" id="PTHR42646:SF2">
    <property type="entry name" value="5'-3' EXONUCLEASE FAMILY PROTEIN"/>
    <property type="match status" value="1"/>
</dbReference>
<accession>A0A0S2MVN4</accession>
<keyword evidence="2" id="KW-1185">Reference proteome</keyword>
<organism evidence="1 2">
    <name type="scientific">Pseudomonas phage PPPL-1</name>
    <dbReference type="NCBI Taxonomy" id="1755692"/>
    <lineage>
        <taxon>Viruses</taxon>
        <taxon>Duplodnaviria</taxon>
        <taxon>Heunggongvirae</taxon>
        <taxon>Uroviricota</taxon>
        <taxon>Caudoviricetes</taxon>
        <taxon>Autographivirales</taxon>
        <taxon>Autotranscriptaviridae</taxon>
        <taxon>Studiervirinae</taxon>
        <taxon>Hennigervirus</taxon>
        <taxon>Hennigervirus PPPL1</taxon>
        <taxon>Ghunavirus PPPL1</taxon>
    </lineage>
</organism>
<dbReference type="InterPro" id="IPR036279">
    <property type="entry name" value="5-3_exonuclease_C_sf"/>
</dbReference>
<sequence>MPHGKHLPATPNQQEDGNENLKDGRLLLPYLLGSYLLYLHSQGGQMSKLKVGLALDMDYLIFSAMSASEEEVDWGEDVWTLNCDHNKARSILFGTIKTIKADIAGQLKRKFKLTEDKYEFVDLCIISGENNWRKDVLETYKANRKGKRKPVGYPAFCQGIMDYFGPDRSFKWDGVEGDDVCGILMTKPELAGCDRMISVSCDKDFNTVPGYFFWLTQMDLVKNDEETANRFHMLQAMMGDVTDGYGGIPGIGKETAKAFLDDPEWFYEATKVMKSGPRKGEEVPYWTSVKVNEEDYSMGGKPSLWECMVSLAAKQGITEEDLKVQAQVARILRASDFDFETRKPILWQPV</sequence>
<dbReference type="GO" id="GO:0017108">
    <property type="term" value="F:5'-flap endonuclease activity"/>
    <property type="evidence" value="ECO:0007669"/>
    <property type="project" value="InterPro"/>
</dbReference>
<dbReference type="SUPFAM" id="SSF88723">
    <property type="entry name" value="PIN domain-like"/>
    <property type="match status" value="1"/>
</dbReference>
<dbReference type="GeneID" id="26516526"/>
<dbReference type="GO" id="GO:0033567">
    <property type="term" value="P:DNA replication, Okazaki fragment processing"/>
    <property type="evidence" value="ECO:0007669"/>
    <property type="project" value="InterPro"/>
</dbReference>
<dbReference type="RefSeq" id="YP_009187974.1">
    <property type="nucleotide sequence ID" value="NC_028661.1"/>
</dbReference>
<dbReference type="SUPFAM" id="SSF47807">
    <property type="entry name" value="5' to 3' exonuclease, C-terminal subdomain"/>
    <property type="match status" value="1"/>
</dbReference>
<dbReference type="KEGG" id="vg:26516526"/>
<dbReference type="Proteomes" id="UP000203372">
    <property type="component" value="Segment"/>
</dbReference>
<protein>
    <submittedName>
        <fullName evidence="1">Exonuclease</fullName>
    </submittedName>
</protein>
<dbReference type="Gene3D" id="3.40.50.1010">
    <property type="entry name" value="5'-nuclease"/>
    <property type="match status" value="1"/>
</dbReference>
<evidence type="ECO:0000313" key="1">
    <source>
        <dbReference type="EMBL" id="ALO79989.1"/>
    </source>
</evidence>
<dbReference type="InterPro" id="IPR038969">
    <property type="entry name" value="FEN"/>
</dbReference>
<dbReference type="EMBL" id="KU064779">
    <property type="protein sequence ID" value="ALO79989.1"/>
    <property type="molecule type" value="Genomic_DNA"/>
</dbReference>
<keyword evidence="1" id="KW-0269">Exonuclease</keyword>
<dbReference type="OrthoDB" id="6588at10239"/>
<dbReference type="InterPro" id="IPR029060">
    <property type="entry name" value="PIN-like_dom_sf"/>
</dbReference>
<name>A0A0S2MVN4_9CAUD</name>
<gene>
    <name evidence="1" type="ORF">PPPL1_029</name>
</gene>
<proteinExistence type="predicted"/>
<dbReference type="Gene3D" id="1.10.150.20">
    <property type="entry name" value="5' to 3' exonuclease, C-terminal subdomain"/>
    <property type="match status" value="1"/>
</dbReference>
<keyword evidence="1" id="KW-0540">Nuclease</keyword>
<dbReference type="GO" id="GO:0004527">
    <property type="term" value="F:exonuclease activity"/>
    <property type="evidence" value="ECO:0007669"/>
    <property type="project" value="UniProtKB-KW"/>
</dbReference>
<keyword evidence="1" id="KW-0378">Hydrolase</keyword>